<feature type="compositionally biased region" description="Pro residues" evidence="1">
    <location>
        <begin position="153"/>
        <end position="165"/>
    </location>
</feature>
<dbReference type="InterPro" id="IPR036420">
    <property type="entry name" value="BRCT_dom_sf"/>
</dbReference>
<dbReference type="AlphaFoldDB" id="A0A8J2T1C3"/>
<dbReference type="OrthoDB" id="2870891at2759"/>
<feature type="compositionally biased region" description="Acidic residues" evidence="1">
    <location>
        <begin position="226"/>
        <end position="239"/>
    </location>
</feature>
<keyword evidence="3" id="KW-1185">Reference proteome</keyword>
<dbReference type="EMBL" id="CAKKNE010000005">
    <property type="protein sequence ID" value="CAH0378195.1"/>
    <property type="molecule type" value="Genomic_DNA"/>
</dbReference>
<organism evidence="2 3">
    <name type="scientific">Pelagomonas calceolata</name>
    <dbReference type="NCBI Taxonomy" id="35677"/>
    <lineage>
        <taxon>Eukaryota</taxon>
        <taxon>Sar</taxon>
        <taxon>Stramenopiles</taxon>
        <taxon>Ochrophyta</taxon>
        <taxon>Pelagophyceae</taxon>
        <taxon>Pelagomonadales</taxon>
        <taxon>Pelagomonadaceae</taxon>
        <taxon>Pelagomonas</taxon>
    </lineage>
</organism>
<feature type="region of interest" description="Disordered" evidence="1">
    <location>
        <begin position="149"/>
        <end position="248"/>
    </location>
</feature>
<feature type="compositionally biased region" description="Basic and acidic residues" evidence="1">
    <location>
        <begin position="459"/>
        <end position="471"/>
    </location>
</feature>
<evidence type="ECO:0000256" key="1">
    <source>
        <dbReference type="SAM" id="MobiDB-lite"/>
    </source>
</evidence>
<protein>
    <submittedName>
        <fullName evidence="2">Uncharacterized protein</fullName>
    </submittedName>
</protein>
<proteinExistence type="predicted"/>
<dbReference type="SUPFAM" id="SSF56024">
    <property type="entry name" value="Phospholipase D/nuclease"/>
    <property type="match status" value="1"/>
</dbReference>
<sequence>MDIPKNLRDSLGSGRRDAAPAGFTSTKRARKATARFADLEAKGQSYSQADDDDAAASSPRPPPRKKKAPPKTTTEKKPKRPRAPPAPPTVKRPRNFEERVPATAEQLQGLSIKDLKALADKRKVDLTGCAEKGDLVHALVAARVLLPPSVASAPPPAPAPAPRAPEPADDAPMPPPDDEADDAAAEAKRERARKRRRERAAAAKAERERAAAPAPAPPPPPAVVTIDDDEPMAPGDDDGVAPAPAAPTHDSEIAAWAALAPRGVREAWEKAGLDFGQQLREAFSGSSDAEELDAPAALKQAAELETVAIGLRFFAAVGARPPRADDVRITDKVRQAYPLVDVRYAQAKSGELSLMDALKELAPARLRLAGLMRVLDAARERGDVRARLRGLGARNCLRGEEVVVTGVCELLGGREDNRGDTRRELIECIEQLGGTCKSDVKGTDARPGTTLLVVGLGEKGVDGKRNGRGEAPETSGKFRKATEINSKRAAKRHSEEQKRREKEEAMRNNPRIKKPHEVKSVPPDIRILREDEFYAWVASLPAQRARDEEEDAGPKTTAPPRVFPDLRRIHYTHPTKAASAKGEPGKEGGFLADALAPPGGFTLENAIVASGEHLDGAFAHAMLQKCSCADGAFDSGRNDVASYVTVHWEGADRHAGPGDKPEKEWRSEPKGWLAATAEPGYHTRRRGRPFESCRQVDVRHATKVARKRAKPILGSQFGLLADATIGMGQAHSKFWLLRFKPAAEGRSGGVVRLVISSGNCRPVAYAAHPKRELVGLWFADFKEVDGAAPSPFRDALLRHCRALVNARSAAAQADFARTAATRADALARCEELFAACERADFSPADAAGVRLVAHEPGLHPSGAGVAAEALRAAFAEACVEAGGGPLNCSAVCHSYGGWLEGGATGRARLSRLKSAMAPGGGDINVFWPERGDKQLFRKDRSTENVGLKYATQDRGLEQIKAACAGEALTRLRVAAHANERGADKYVYTPHLMLYVLHDATGGIKRLLLSSANLSAAAWGRRRSHKFPNDENALPTDEGALEVRSFELGVSVPPADADRAKEDLPFVFPAAAAGQCQREFIGVNSLDRDDRGVMHY</sequence>
<gene>
    <name evidence="2" type="ORF">PECAL_5P27140</name>
</gene>
<evidence type="ECO:0000313" key="2">
    <source>
        <dbReference type="EMBL" id="CAH0378195.1"/>
    </source>
</evidence>
<dbReference type="Pfam" id="PF06087">
    <property type="entry name" value="Tyr-DNA_phospho"/>
    <property type="match status" value="1"/>
</dbReference>
<reference evidence="2" key="1">
    <citation type="submission" date="2021-11" db="EMBL/GenBank/DDBJ databases">
        <authorList>
            <consortium name="Genoscope - CEA"/>
            <person name="William W."/>
        </authorList>
    </citation>
    <scope>NUCLEOTIDE SEQUENCE</scope>
</reference>
<name>A0A8J2T1C3_9STRA</name>
<feature type="region of interest" description="Disordered" evidence="1">
    <location>
        <begin position="1"/>
        <end position="110"/>
    </location>
</feature>
<feature type="compositionally biased region" description="Basic and acidic residues" evidence="1">
    <location>
        <begin position="199"/>
        <end position="210"/>
    </location>
</feature>
<evidence type="ECO:0000313" key="3">
    <source>
        <dbReference type="Proteomes" id="UP000789595"/>
    </source>
</evidence>
<dbReference type="Gene3D" id="3.40.50.10190">
    <property type="entry name" value="BRCT domain"/>
    <property type="match status" value="1"/>
</dbReference>
<dbReference type="Proteomes" id="UP000789595">
    <property type="component" value="Unassembled WGS sequence"/>
</dbReference>
<dbReference type="InterPro" id="IPR010347">
    <property type="entry name" value="Tdp1"/>
</dbReference>
<feature type="compositionally biased region" description="Basic and acidic residues" evidence="1">
    <location>
        <begin position="480"/>
        <end position="506"/>
    </location>
</feature>
<dbReference type="GO" id="GO:0006281">
    <property type="term" value="P:DNA repair"/>
    <property type="evidence" value="ECO:0007669"/>
    <property type="project" value="InterPro"/>
</dbReference>
<dbReference type="PANTHER" id="PTHR24216">
    <property type="entry name" value="PAXILLIN-RELATED"/>
    <property type="match status" value="1"/>
</dbReference>
<dbReference type="PANTHER" id="PTHR24216:SF65">
    <property type="entry name" value="PAXILLIN-LIKE PROTEIN 1"/>
    <property type="match status" value="1"/>
</dbReference>
<dbReference type="GO" id="GO:0008081">
    <property type="term" value="F:phosphoric diester hydrolase activity"/>
    <property type="evidence" value="ECO:0007669"/>
    <property type="project" value="InterPro"/>
</dbReference>
<feature type="region of interest" description="Disordered" evidence="1">
    <location>
        <begin position="459"/>
        <end position="509"/>
    </location>
</feature>
<accession>A0A8J2T1C3</accession>
<dbReference type="Gene3D" id="3.30.870.10">
    <property type="entry name" value="Endonuclease Chain A"/>
    <property type="match status" value="1"/>
</dbReference>
<comment type="caution">
    <text evidence="2">The sequence shown here is derived from an EMBL/GenBank/DDBJ whole genome shotgun (WGS) entry which is preliminary data.</text>
</comment>
<dbReference type="GO" id="GO:0005634">
    <property type="term" value="C:nucleus"/>
    <property type="evidence" value="ECO:0007669"/>
    <property type="project" value="InterPro"/>
</dbReference>
<feature type="compositionally biased region" description="Basic and acidic residues" evidence="1">
    <location>
        <begin position="1"/>
        <end position="18"/>
    </location>
</feature>